<sequence length="594" mass="67573">MNLKKIGLALATSALILSGSGCSLFSAKKASPAPQAQTGTTEVQKAFDEFLMEETRRQLTQDALTLHFSLTDPAALGIREQPMTLGSLSEADDLRHQQETEAALQNLQKFKPEDLTAVQQLNYQLLQRDLEQTSAMNEYMPLQFLFEPNQGLIGVLNQNFLEFRMETEEDVQLYLTLLADVERYLNEALTYTQNQARWGYFLQDETLDSTLAEIDRFVEKVDDNALIVNFEEKLDAIDSLNDEQRQRYANENETLMKETYLPSYRHVREELEALRGSAKGQGGLAAAYGEQGRAYYELLMQAKTGTDQTIMELASELENFLIQKLQRMQTLAQQDPNLLKKLEAVEFPTVDATELLAEFEKKMTEVVPEIPSIRYTVSFLDASIASENTIAYYLIPPLDQETENIMKVNPAYANKAETLWTTLAHEGFPGHCYQHNYFQNTDPHPIRRVLSETAYAEGWAEIIALEAYRWLGLDDENLIEALQINAMFGYYLQSLCDMGVNGLGWSEADLTSYLSNFGYEDAAEEIYPQLIANPGVLLPYGVGEMKMEQLRDQAREALSDRFDQKDFYSVILDNGPRPFDLIEQDVQTYIQSKK</sequence>
<dbReference type="EMBL" id="QRUP01000032">
    <property type="protein sequence ID" value="RGR67406.1"/>
    <property type="molecule type" value="Genomic_DNA"/>
</dbReference>
<proteinExistence type="predicted"/>
<accession>A0A412FGY9</accession>
<dbReference type="InterPro" id="IPR010281">
    <property type="entry name" value="DUF885"/>
</dbReference>
<feature type="signal peptide" evidence="1">
    <location>
        <begin position="1"/>
        <end position="23"/>
    </location>
</feature>
<protein>
    <submittedName>
        <fullName evidence="2">DUF885 domain-containing protein</fullName>
    </submittedName>
</protein>
<dbReference type="GeneID" id="83017079"/>
<evidence type="ECO:0000313" key="2">
    <source>
        <dbReference type="EMBL" id="RGR67406.1"/>
    </source>
</evidence>
<dbReference type="PANTHER" id="PTHR33361:SF2">
    <property type="entry name" value="DUF885 DOMAIN-CONTAINING PROTEIN"/>
    <property type="match status" value="1"/>
</dbReference>
<comment type="caution">
    <text evidence="2">The sequence shown here is derived from an EMBL/GenBank/DDBJ whole genome shotgun (WGS) entry which is preliminary data.</text>
</comment>
<dbReference type="RefSeq" id="WP_117896239.1">
    <property type="nucleotide sequence ID" value="NZ_CABJCV010000032.1"/>
</dbReference>
<evidence type="ECO:0000256" key="1">
    <source>
        <dbReference type="SAM" id="SignalP"/>
    </source>
</evidence>
<evidence type="ECO:0000313" key="3">
    <source>
        <dbReference type="Proteomes" id="UP000284178"/>
    </source>
</evidence>
<keyword evidence="3" id="KW-1185">Reference proteome</keyword>
<organism evidence="2 3">
    <name type="scientific">Holdemania filiformis</name>
    <dbReference type="NCBI Taxonomy" id="61171"/>
    <lineage>
        <taxon>Bacteria</taxon>
        <taxon>Bacillati</taxon>
        <taxon>Bacillota</taxon>
        <taxon>Erysipelotrichia</taxon>
        <taxon>Erysipelotrichales</taxon>
        <taxon>Erysipelotrichaceae</taxon>
        <taxon>Holdemania</taxon>
    </lineage>
</organism>
<feature type="chain" id="PRO_5039320793" evidence="1">
    <location>
        <begin position="24"/>
        <end position="594"/>
    </location>
</feature>
<dbReference type="AlphaFoldDB" id="A0A412FGY9"/>
<name>A0A412FGY9_9FIRM</name>
<dbReference type="Proteomes" id="UP000284178">
    <property type="component" value="Unassembled WGS sequence"/>
</dbReference>
<dbReference type="PANTHER" id="PTHR33361">
    <property type="entry name" value="GLR0591 PROTEIN"/>
    <property type="match status" value="1"/>
</dbReference>
<dbReference type="Pfam" id="PF05960">
    <property type="entry name" value="DUF885"/>
    <property type="match status" value="1"/>
</dbReference>
<reference evidence="2 3" key="1">
    <citation type="submission" date="2018-08" db="EMBL/GenBank/DDBJ databases">
        <title>A genome reference for cultivated species of the human gut microbiota.</title>
        <authorList>
            <person name="Zou Y."/>
            <person name="Xue W."/>
            <person name="Luo G."/>
        </authorList>
    </citation>
    <scope>NUCLEOTIDE SEQUENCE [LARGE SCALE GENOMIC DNA]</scope>
    <source>
        <strain evidence="2 3">AF24-29</strain>
    </source>
</reference>
<keyword evidence="1" id="KW-0732">Signal</keyword>
<dbReference type="PROSITE" id="PS51257">
    <property type="entry name" value="PROKAR_LIPOPROTEIN"/>
    <property type="match status" value="1"/>
</dbReference>
<gene>
    <name evidence="2" type="ORF">DWY25_16920</name>
</gene>